<keyword evidence="1" id="KW-0479">Metal-binding</keyword>
<evidence type="ECO:0000256" key="1">
    <source>
        <dbReference type="ARBA" id="ARBA00022723"/>
    </source>
</evidence>
<dbReference type="Pfam" id="PF02073">
    <property type="entry name" value="Peptidase_M29"/>
    <property type="match status" value="1"/>
</dbReference>
<dbReference type="SUPFAM" id="SSF144052">
    <property type="entry name" value="Thermophilic metalloprotease-like"/>
    <property type="match status" value="1"/>
</dbReference>
<proteinExistence type="predicted"/>
<dbReference type="GO" id="GO:0004177">
    <property type="term" value="F:aminopeptidase activity"/>
    <property type="evidence" value="ECO:0007669"/>
    <property type="project" value="UniProtKB-KW"/>
</dbReference>
<accession>A0A7X2P210</accession>
<keyword evidence="2" id="KW-0031">Aminopeptidase</keyword>
<keyword evidence="2" id="KW-0378">Hydrolase</keyword>
<dbReference type="GO" id="GO:0046872">
    <property type="term" value="F:metal ion binding"/>
    <property type="evidence" value="ECO:0007669"/>
    <property type="project" value="UniProtKB-KW"/>
</dbReference>
<reference evidence="2 3" key="1">
    <citation type="submission" date="2019-08" db="EMBL/GenBank/DDBJ databases">
        <title>In-depth cultivation of the pig gut microbiome towards novel bacterial diversity and tailored functional studies.</title>
        <authorList>
            <person name="Wylensek D."/>
            <person name="Hitch T.C.A."/>
            <person name="Clavel T."/>
        </authorList>
    </citation>
    <scope>NUCLEOTIDE SEQUENCE [LARGE SCALE GENOMIC DNA]</scope>
    <source>
        <strain evidence="2 3">BSM-380-WT-5A</strain>
    </source>
</reference>
<dbReference type="InterPro" id="IPR052170">
    <property type="entry name" value="M29_Exopeptidase"/>
</dbReference>
<organism evidence="2 3">
    <name type="scientific">Oliverpabstia intestinalis</name>
    <dbReference type="NCBI Taxonomy" id="2606633"/>
    <lineage>
        <taxon>Bacteria</taxon>
        <taxon>Bacillati</taxon>
        <taxon>Bacillota</taxon>
        <taxon>Clostridia</taxon>
        <taxon>Lachnospirales</taxon>
        <taxon>Lachnospiraceae</taxon>
        <taxon>Oliverpabstia</taxon>
    </lineage>
</organism>
<evidence type="ECO:0000313" key="2">
    <source>
        <dbReference type="EMBL" id="MST65921.1"/>
    </source>
</evidence>
<dbReference type="RefSeq" id="WP_154431631.1">
    <property type="nucleotide sequence ID" value="NZ_VUMS01000006.1"/>
</dbReference>
<dbReference type="PANTHER" id="PTHR34448">
    <property type="entry name" value="AMINOPEPTIDASE"/>
    <property type="match status" value="1"/>
</dbReference>
<gene>
    <name evidence="2" type="ORF">FYJ57_04045</name>
</gene>
<dbReference type="InterPro" id="IPR000787">
    <property type="entry name" value="Peptidase_M29"/>
</dbReference>
<dbReference type="AlphaFoldDB" id="A0A7X2P210"/>
<name>A0A7X2P210_9FIRM</name>
<dbReference type="EMBL" id="VUMS01000006">
    <property type="protein sequence ID" value="MST65921.1"/>
    <property type="molecule type" value="Genomic_DNA"/>
</dbReference>
<keyword evidence="2" id="KW-0645">Protease</keyword>
<comment type="caution">
    <text evidence="2">The sequence shown here is derived from an EMBL/GenBank/DDBJ whole genome shotgun (WGS) entry which is preliminary data.</text>
</comment>
<dbReference type="PANTHER" id="PTHR34448:SF3">
    <property type="entry name" value="AMINOPEPTIDASE AMPS"/>
    <property type="match status" value="1"/>
</dbReference>
<dbReference type="GO" id="GO:0006508">
    <property type="term" value="P:proteolysis"/>
    <property type="evidence" value="ECO:0007669"/>
    <property type="project" value="InterPro"/>
</dbReference>
<evidence type="ECO:0000313" key="3">
    <source>
        <dbReference type="Proteomes" id="UP000440513"/>
    </source>
</evidence>
<protein>
    <submittedName>
        <fullName evidence="2">Leucyl aminopeptidase</fullName>
    </submittedName>
</protein>
<sequence>MSVDELAKERYDLAVERIREIREEKTVAEPYLDFFTKTAGFLEEMICLRNRVETGEMKKLSLEELRLENIGYYQDILPENYPTSYSSPDYAAKILGEDLGVLLSFLYTELQGMIVYAWEQKEWDFLVGLELFLQVYSEFEDGEVPTRENVRKILYWYVNDYCQEMVEERIRQAVDPALDFAVKIIKDADLTDLRYLYQFGEYVTEEEEKTAAFLNTLPEEEITAMARTYTEGYRIGFIATGKDLSRKKTVNIRYVLGFERMIRAAITQFEQMGLQPVIYRSAVHMVNKGLHRIGYYGAIPNPQFDYDHRNDIALYLDDDFVSRKLRATRGAYETYKELAGVHAGPAVVEIFGERPFVPETCEYAMKLTEKQQKLKVHMQNEIGQITNRYIKGEERSFTIIAYPVPAIGDQFEEIFRETVKINTLDYNLYQQIQQKLIDALDLGTSVHILGKGENRTDLRVQLHKLEDPEKQTNFENCVADVNIPVGEVFTSPKLMGTNGKLHVTKVYLNELQYQNLELVFTDGKITEYSCTNFDSEEENKKYIRENILYHHPTLPMGEFAIGTNTTAYRVAREYGIEAKLPILIAEKTGPHFAVGDTCYSWAEDTKVYNPDGKEIIARDNEVSILRKEDVSKAYLGCHTDITIPYDELGAILVETADGREIPLIQDGRFVLAGTEELNKELDALEK</sequence>
<dbReference type="Proteomes" id="UP000440513">
    <property type="component" value="Unassembled WGS sequence"/>
</dbReference>
<keyword evidence="3" id="KW-1185">Reference proteome</keyword>